<dbReference type="Pfam" id="PF00188">
    <property type="entry name" value="CAP"/>
    <property type="match status" value="1"/>
</dbReference>
<sequence>MRLFSLIFVSLFLISGCGSGGGSDSVQNSVSNSGSGISNSGDFNGTPSTPDEGSGSIQDPVNSGNGDSSPAPAPITGFEQEMLTAVNAARAAGYDCGGTFMPAVGPLTWDADLEQAAFVHSSNMANYNFFSHTGQDGLSVSDRVTNQGYSWRAVGENIAAGQKDVNAVMTGWLNSPGHCKNIMSANFTQMGASFVTNSSTQYGIYWTQVFAAPRN</sequence>
<dbReference type="PANTHER" id="PTHR31157:SF1">
    <property type="entry name" value="SCP DOMAIN-CONTAINING PROTEIN"/>
    <property type="match status" value="1"/>
</dbReference>
<accession>A0A2T3MZR1</accession>
<dbReference type="RefSeq" id="WP_107283079.1">
    <property type="nucleotide sequence ID" value="NZ_PYMC01000005.1"/>
</dbReference>
<feature type="region of interest" description="Disordered" evidence="1">
    <location>
        <begin position="24"/>
        <end position="75"/>
    </location>
</feature>
<evidence type="ECO:0000313" key="5">
    <source>
        <dbReference type="Proteomes" id="UP000240904"/>
    </source>
</evidence>
<feature type="domain" description="SCP" evidence="3">
    <location>
        <begin position="86"/>
        <end position="210"/>
    </location>
</feature>
<dbReference type="AlphaFoldDB" id="A0A2T3MZR1"/>
<reference evidence="4 5" key="1">
    <citation type="submission" date="2018-03" db="EMBL/GenBank/DDBJ databases">
        <title>Whole genome sequencing of Histamine producing bacteria.</title>
        <authorList>
            <person name="Butler K."/>
        </authorList>
    </citation>
    <scope>NUCLEOTIDE SEQUENCE [LARGE SCALE GENOMIC DNA]</scope>
    <source>
        <strain evidence="4 5">DSM 16190</strain>
    </source>
</reference>
<dbReference type="SUPFAM" id="SSF55797">
    <property type="entry name" value="PR-1-like"/>
    <property type="match status" value="1"/>
</dbReference>
<feature type="signal peptide" evidence="2">
    <location>
        <begin position="1"/>
        <end position="20"/>
    </location>
</feature>
<dbReference type="PANTHER" id="PTHR31157">
    <property type="entry name" value="SCP DOMAIN-CONTAINING PROTEIN"/>
    <property type="match status" value="1"/>
</dbReference>
<gene>
    <name evidence="4" type="ORF">C9I89_09310</name>
</gene>
<keyword evidence="2" id="KW-0732">Signal</keyword>
<comment type="caution">
    <text evidence="4">The sequence shown here is derived from an EMBL/GenBank/DDBJ whole genome shotgun (WGS) entry which is preliminary data.</text>
</comment>
<keyword evidence="5" id="KW-1185">Reference proteome</keyword>
<dbReference type="InterPro" id="IPR035940">
    <property type="entry name" value="CAP_sf"/>
</dbReference>
<feature type="compositionally biased region" description="Low complexity" evidence="1">
    <location>
        <begin position="24"/>
        <end position="45"/>
    </location>
</feature>
<name>A0A2T3MZR1_9GAMM</name>
<dbReference type="Gene3D" id="3.40.33.10">
    <property type="entry name" value="CAP"/>
    <property type="match status" value="1"/>
</dbReference>
<proteinExistence type="predicted"/>
<feature type="compositionally biased region" description="Polar residues" evidence="1">
    <location>
        <begin position="46"/>
        <end position="68"/>
    </location>
</feature>
<protein>
    <submittedName>
        <fullName evidence="4">CAP domain-containing protein</fullName>
    </submittedName>
</protein>
<dbReference type="CDD" id="cd05379">
    <property type="entry name" value="CAP_bacterial"/>
    <property type="match status" value="1"/>
</dbReference>
<evidence type="ECO:0000259" key="3">
    <source>
        <dbReference type="Pfam" id="PF00188"/>
    </source>
</evidence>
<feature type="chain" id="PRO_5015498728" evidence="2">
    <location>
        <begin position="21"/>
        <end position="215"/>
    </location>
</feature>
<dbReference type="InterPro" id="IPR014044">
    <property type="entry name" value="CAP_dom"/>
</dbReference>
<dbReference type="EMBL" id="PYMC01000005">
    <property type="protein sequence ID" value="PSW05439.1"/>
    <property type="molecule type" value="Genomic_DNA"/>
</dbReference>
<evidence type="ECO:0000256" key="2">
    <source>
        <dbReference type="SAM" id="SignalP"/>
    </source>
</evidence>
<dbReference type="Proteomes" id="UP000240904">
    <property type="component" value="Unassembled WGS sequence"/>
</dbReference>
<organism evidence="4 5">
    <name type="scientific">Photobacterium lipolyticum</name>
    <dbReference type="NCBI Taxonomy" id="266810"/>
    <lineage>
        <taxon>Bacteria</taxon>
        <taxon>Pseudomonadati</taxon>
        <taxon>Pseudomonadota</taxon>
        <taxon>Gammaproteobacteria</taxon>
        <taxon>Vibrionales</taxon>
        <taxon>Vibrionaceae</taxon>
        <taxon>Photobacterium</taxon>
    </lineage>
</organism>
<evidence type="ECO:0000313" key="4">
    <source>
        <dbReference type="EMBL" id="PSW05439.1"/>
    </source>
</evidence>
<evidence type="ECO:0000256" key="1">
    <source>
        <dbReference type="SAM" id="MobiDB-lite"/>
    </source>
</evidence>
<dbReference type="PROSITE" id="PS51257">
    <property type="entry name" value="PROKAR_LIPOPROTEIN"/>
    <property type="match status" value="1"/>
</dbReference>
<dbReference type="OrthoDB" id="68195at2"/>